<dbReference type="GO" id="GO:0030153">
    <property type="term" value="P:bacteriocin immunity"/>
    <property type="evidence" value="ECO:0007669"/>
    <property type="project" value="UniProtKB-KW"/>
</dbReference>
<evidence type="ECO:0000256" key="1">
    <source>
        <dbReference type="ARBA" id="ARBA00009346"/>
    </source>
</evidence>
<dbReference type="EMBL" id="UHJC01000001">
    <property type="protein sequence ID" value="SUP86820.1"/>
    <property type="molecule type" value="Genomic_DNA"/>
</dbReference>
<dbReference type="AlphaFoldDB" id="A0A380QEB1"/>
<comment type="similarity">
    <text evidence="1">Belongs to the colicins ColE2/ColE8/ColE9 and pyocins S1/S2 family.</text>
</comment>
<dbReference type="PRINTS" id="PR01299">
    <property type="entry name" value="PYOCIN"/>
</dbReference>
<reference evidence="3 4" key="1">
    <citation type="submission" date="2018-06" db="EMBL/GenBank/DDBJ databases">
        <authorList>
            <consortium name="Pathogen Informatics"/>
            <person name="Doyle S."/>
        </authorList>
    </citation>
    <scope>NUCLEOTIDE SEQUENCE [LARGE SCALE GENOMIC DNA]</scope>
    <source>
        <strain evidence="3 4">NCTC8580</strain>
    </source>
</reference>
<dbReference type="InterPro" id="IPR035900">
    <property type="entry name" value="Colicin_E_sf"/>
</dbReference>
<dbReference type="Gene3D" id="1.10.1200.20">
    <property type="entry name" value="Colicin E immunity protein"/>
    <property type="match status" value="1"/>
</dbReference>
<dbReference type="Proteomes" id="UP000255087">
    <property type="component" value="Unassembled WGS sequence"/>
</dbReference>
<dbReference type="CDD" id="cd16363">
    <property type="entry name" value="Col_Im_like"/>
    <property type="match status" value="1"/>
</dbReference>
<organism evidence="3 4">
    <name type="scientific">Yersinia pseudotuberculosis</name>
    <dbReference type="NCBI Taxonomy" id="633"/>
    <lineage>
        <taxon>Bacteria</taxon>
        <taxon>Pseudomonadati</taxon>
        <taxon>Pseudomonadota</taxon>
        <taxon>Gammaproteobacteria</taxon>
        <taxon>Enterobacterales</taxon>
        <taxon>Yersiniaceae</taxon>
        <taxon>Yersinia</taxon>
    </lineage>
</organism>
<evidence type="ECO:0000256" key="2">
    <source>
        <dbReference type="ARBA" id="ARBA00023025"/>
    </source>
</evidence>
<dbReference type="Pfam" id="PF01320">
    <property type="entry name" value="Colicin_Pyocin"/>
    <property type="match status" value="1"/>
</dbReference>
<accession>A0A380QEB1</accession>
<dbReference type="GO" id="GO:0015643">
    <property type="term" value="F:toxic substance binding"/>
    <property type="evidence" value="ECO:0007669"/>
    <property type="project" value="InterPro"/>
</dbReference>
<protein>
    <submittedName>
        <fullName evidence="3">Colicin immunity protein</fullName>
    </submittedName>
</protein>
<sequence length="84" mass="9670">MKLKNSISEYAEGEFLDFLNKIWSVDVSESEHDALIRHFVMITEHPQGNGVLFYPPEGVENSPEGVLDFIKKWRSENGKPSFKE</sequence>
<gene>
    <name evidence="3" type="primary">imm_3</name>
    <name evidence="3" type="ORF">NCTC8580_04503</name>
</gene>
<dbReference type="KEGG" id="ypu:BZ21_3498"/>
<dbReference type="InterPro" id="IPR000290">
    <property type="entry name" value="Colicin_pyocin"/>
</dbReference>
<keyword evidence="2" id="KW-0079">Bacteriocin immunity</keyword>
<evidence type="ECO:0000313" key="3">
    <source>
        <dbReference type="EMBL" id="SUP86820.1"/>
    </source>
</evidence>
<dbReference type="SUPFAM" id="SSF47345">
    <property type="entry name" value="Colicin E immunity proteins"/>
    <property type="match status" value="1"/>
</dbReference>
<dbReference type="RefSeq" id="WP_011191487.1">
    <property type="nucleotide sequence ID" value="NZ_CCBI010000025.1"/>
</dbReference>
<evidence type="ECO:0000313" key="4">
    <source>
        <dbReference type="Proteomes" id="UP000255087"/>
    </source>
</evidence>
<name>A0A380QEB1_YERPU</name>
<dbReference type="OMA" id="MELGEIM"/>
<proteinExistence type="inferred from homology"/>